<gene>
    <name evidence="5" type="ORF">FB567DRAFT_235635</name>
</gene>
<dbReference type="InterPro" id="IPR049730">
    <property type="entry name" value="SNF2/RAD54-like_C"/>
</dbReference>
<dbReference type="AlphaFoldDB" id="A0A8K0W1X8"/>
<dbReference type="InterPro" id="IPR027417">
    <property type="entry name" value="P-loop_NTPase"/>
</dbReference>
<evidence type="ECO:0000256" key="1">
    <source>
        <dbReference type="ARBA" id="ARBA00022741"/>
    </source>
</evidence>
<dbReference type="SMART" id="SM00487">
    <property type="entry name" value="DEXDc"/>
    <property type="match status" value="1"/>
</dbReference>
<dbReference type="GO" id="GO:0005524">
    <property type="term" value="F:ATP binding"/>
    <property type="evidence" value="ECO:0007669"/>
    <property type="project" value="UniProtKB-KW"/>
</dbReference>
<dbReference type="InterPro" id="IPR050628">
    <property type="entry name" value="SNF2_RAD54_helicase_TF"/>
</dbReference>
<dbReference type="InterPro" id="IPR038718">
    <property type="entry name" value="SNF2-like_sf"/>
</dbReference>
<evidence type="ECO:0000259" key="4">
    <source>
        <dbReference type="PROSITE" id="PS51192"/>
    </source>
</evidence>
<evidence type="ECO:0000313" key="6">
    <source>
        <dbReference type="Proteomes" id="UP000813461"/>
    </source>
</evidence>
<dbReference type="CDD" id="cd18793">
    <property type="entry name" value="SF2_C_SNF"/>
    <property type="match status" value="1"/>
</dbReference>
<dbReference type="GO" id="GO:0008094">
    <property type="term" value="F:ATP-dependent activity, acting on DNA"/>
    <property type="evidence" value="ECO:0007669"/>
    <property type="project" value="TreeGrafter"/>
</dbReference>
<dbReference type="PANTHER" id="PTHR45626:SF22">
    <property type="entry name" value="DNA REPAIR PROTEIN RAD5"/>
    <property type="match status" value="1"/>
</dbReference>
<dbReference type="GO" id="GO:0005634">
    <property type="term" value="C:nucleus"/>
    <property type="evidence" value="ECO:0007669"/>
    <property type="project" value="TreeGrafter"/>
</dbReference>
<evidence type="ECO:0000256" key="3">
    <source>
        <dbReference type="ARBA" id="ARBA00022840"/>
    </source>
</evidence>
<dbReference type="Gene3D" id="3.40.50.300">
    <property type="entry name" value="P-loop containing nucleotide triphosphate hydrolases"/>
    <property type="match status" value="1"/>
</dbReference>
<dbReference type="InterPro" id="IPR014001">
    <property type="entry name" value="Helicase_ATP-bd"/>
</dbReference>
<keyword evidence="3" id="KW-0067">ATP-binding</keyword>
<dbReference type="Pfam" id="PF00176">
    <property type="entry name" value="SNF2-rel_dom"/>
    <property type="match status" value="1"/>
</dbReference>
<accession>A0A8K0W1X8</accession>
<comment type="caution">
    <text evidence="5">The sequence shown here is derived from an EMBL/GenBank/DDBJ whole genome shotgun (WGS) entry which is preliminary data.</text>
</comment>
<dbReference type="GO" id="GO:0006281">
    <property type="term" value="P:DNA repair"/>
    <property type="evidence" value="ECO:0007669"/>
    <property type="project" value="TreeGrafter"/>
</dbReference>
<dbReference type="OrthoDB" id="448448at2759"/>
<dbReference type="SUPFAM" id="SSF52540">
    <property type="entry name" value="P-loop containing nucleoside triphosphate hydrolases"/>
    <property type="match status" value="2"/>
</dbReference>
<dbReference type="GO" id="GO:0016787">
    <property type="term" value="F:hydrolase activity"/>
    <property type="evidence" value="ECO:0007669"/>
    <property type="project" value="UniProtKB-KW"/>
</dbReference>
<reference evidence="5" key="1">
    <citation type="journal article" date="2021" name="Nat. Commun.">
        <title>Genetic determinants of endophytism in the Arabidopsis root mycobiome.</title>
        <authorList>
            <person name="Mesny F."/>
            <person name="Miyauchi S."/>
            <person name="Thiergart T."/>
            <person name="Pickel B."/>
            <person name="Atanasova L."/>
            <person name="Karlsson M."/>
            <person name="Huettel B."/>
            <person name="Barry K.W."/>
            <person name="Haridas S."/>
            <person name="Chen C."/>
            <person name="Bauer D."/>
            <person name="Andreopoulos W."/>
            <person name="Pangilinan J."/>
            <person name="LaButti K."/>
            <person name="Riley R."/>
            <person name="Lipzen A."/>
            <person name="Clum A."/>
            <person name="Drula E."/>
            <person name="Henrissat B."/>
            <person name="Kohler A."/>
            <person name="Grigoriev I.V."/>
            <person name="Martin F.M."/>
            <person name="Hacquard S."/>
        </authorList>
    </citation>
    <scope>NUCLEOTIDE SEQUENCE</scope>
    <source>
        <strain evidence="5">MPI-SDFR-AT-0120</strain>
    </source>
</reference>
<dbReference type="EMBL" id="JAGMVJ010000003">
    <property type="protein sequence ID" value="KAH7092296.1"/>
    <property type="molecule type" value="Genomic_DNA"/>
</dbReference>
<dbReference type="PROSITE" id="PS51192">
    <property type="entry name" value="HELICASE_ATP_BIND_1"/>
    <property type="match status" value="1"/>
</dbReference>
<proteinExistence type="predicted"/>
<keyword evidence="2" id="KW-0378">Hydrolase</keyword>
<feature type="domain" description="Helicase ATP-binding" evidence="4">
    <location>
        <begin position="292"/>
        <end position="473"/>
    </location>
</feature>
<evidence type="ECO:0000313" key="5">
    <source>
        <dbReference type="EMBL" id="KAH7092296.1"/>
    </source>
</evidence>
<evidence type="ECO:0000256" key="2">
    <source>
        <dbReference type="ARBA" id="ARBA00022801"/>
    </source>
</evidence>
<dbReference type="PANTHER" id="PTHR45626">
    <property type="entry name" value="TRANSCRIPTION TERMINATION FACTOR 2-RELATED"/>
    <property type="match status" value="1"/>
</dbReference>
<dbReference type="InterPro" id="IPR000330">
    <property type="entry name" value="SNF2_N"/>
</dbReference>
<sequence length="815" mass="90290">MSSATRSRTRCNSPELSSKRLRIDVGAKGTVSASVEPPRVIIDASNHGGAITDSTIVCFGMLVDCPVIAAHKTTLLPASTAVSASATSNCDLYHGKTKERLGKPVGHMREVLSRLVDDTELECQLTLRREALGTVQDKRLAKRMLGYLSIIIYGPQCRFEDIGDFMTQCECFLQDPSGCDRDVPYMNAQCLFSIHETPATTFSLSRTLEHSIEDFTQTFQDIFEGFETTDPLEETPTPASLCTSLQTHQREALTFLLRREQGWHPSKNFIGLWAPLSTGRGFTSIITDQYQDEPGPLWRGGLLADEMGLGKTLTMIALIASDHTEYLGRLSPKRQDQGTGSRSTLIILPLSLIPVWTSQLETHIHPGQLSIFVHHGKSKLQLLPDTTLPNIVFTTYQTIEYEQRSGSAAPGSLSAYVWRRVILDEAHIIRNHRTSTARAVAALKSKTRWAISGTPVQNSLTDFLGLFKFLQFAPYNDPNTFDQELSQLWRDKPVDEATATFKTLLSCFMLRRTKRVLKLPPRTDKILKISFNELEERHYRRVEQPVAELLDQPRGNSWVATIQQINRLRLICNLGTYAPRQSSLNETRSLDEPLQATIGVRLSLGEDTCDQCQGPVSLPSVDDGLGPTPSSNTYYSSCGQMYCAACTQRLQFRSPSPCGCRNGSASCPLLPLASSIRTPLLIPTREMSECGGTVSDDSDISEITTSSKVRALIEQIKSCPIEKHVVFSCWTTSLDMVECGLAAESIGSVRIDGSVAPKNRAHALNQLRSDPSTRVILLTISCGAYLILRLLREFTCSNLNGIPHLRTKHLLEPIV</sequence>
<protein>
    <submittedName>
        <fullName evidence="5">SNF2 family N-terminal domain-containing protein</fullName>
    </submittedName>
</protein>
<dbReference type="Gene3D" id="3.40.50.10810">
    <property type="entry name" value="Tandem AAA-ATPase domain"/>
    <property type="match status" value="1"/>
</dbReference>
<dbReference type="Proteomes" id="UP000813461">
    <property type="component" value="Unassembled WGS sequence"/>
</dbReference>
<keyword evidence="6" id="KW-1185">Reference proteome</keyword>
<dbReference type="CDD" id="cd18008">
    <property type="entry name" value="DEXDc_SHPRH-like"/>
    <property type="match status" value="1"/>
</dbReference>
<keyword evidence="1" id="KW-0547">Nucleotide-binding</keyword>
<organism evidence="5 6">
    <name type="scientific">Paraphoma chrysanthemicola</name>
    <dbReference type="NCBI Taxonomy" id="798071"/>
    <lineage>
        <taxon>Eukaryota</taxon>
        <taxon>Fungi</taxon>
        <taxon>Dikarya</taxon>
        <taxon>Ascomycota</taxon>
        <taxon>Pezizomycotina</taxon>
        <taxon>Dothideomycetes</taxon>
        <taxon>Pleosporomycetidae</taxon>
        <taxon>Pleosporales</taxon>
        <taxon>Pleosporineae</taxon>
        <taxon>Phaeosphaeriaceae</taxon>
        <taxon>Paraphoma</taxon>
    </lineage>
</organism>
<name>A0A8K0W1X8_9PLEO</name>